<feature type="region of interest" description="Disordered" evidence="7">
    <location>
        <begin position="237"/>
        <end position="278"/>
    </location>
</feature>
<feature type="region of interest" description="Disordered" evidence="7">
    <location>
        <begin position="111"/>
        <end position="133"/>
    </location>
</feature>
<dbReference type="EMBL" id="CACVKT020009705">
    <property type="protein sequence ID" value="CAC5423076.1"/>
    <property type="molecule type" value="Genomic_DNA"/>
</dbReference>
<evidence type="ECO:0000259" key="8">
    <source>
        <dbReference type="PROSITE" id="PS50888"/>
    </source>
</evidence>
<dbReference type="OrthoDB" id="10029128at2759"/>
<keyword evidence="6" id="KW-0175">Coiled coil</keyword>
<organism evidence="9 10">
    <name type="scientific">Mytilus coruscus</name>
    <name type="common">Sea mussel</name>
    <dbReference type="NCBI Taxonomy" id="42192"/>
    <lineage>
        <taxon>Eukaryota</taxon>
        <taxon>Metazoa</taxon>
        <taxon>Spiralia</taxon>
        <taxon>Lophotrochozoa</taxon>
        <taxon>Mollusca</taxon>
        <taxon>Bivalvia</taxon>
        <taxon>Autobranchia</taxon>
        <taxon>Pteriomorphia</taxon>
        <taxon>Mytilida</taxon>
        <taxon>Mytiloidea</taxon>
        <taxon>Mytilidae</taxon>
        <taxon>Mytilinae</taxon>
        <taxon>Mytilus</taxon>
    </lineage>
</organism>
<dbReference type="Proteomes" id="UP000507470">
    <property type="component" value="Unassembled WGS sequence"/>
</dbReference>
<evidence type="ECO:0000313" key="9">
    <source>
        <dbReference type="EMBL" id="CAC5423076.1"/>
    </source>
</evidence>
<accession>A0A6J8ETI7</accession>
<sequence length="312" mass="36204">MSVYPRNSERRRVLPEYCNEDKEYSQCYGSQDGHGHLESEKKVRREIANSNERRRMQSINAGFQSLKTLIPHSDGEKLSKAAILQHTADFIQNLKREKDRLESENSQLQKMLTGGYHGSPPRKRWKRDTESSDEGITADYDELSIDDVRREMVAMKCQLERERQLQELANQVQIVQMQTDNVVYVDSTADVKSEIEMKTEEDKPVIIVKDHDSQESVSSRNIATIVEAIRHLEGDRLGFEDHRNEHSIPHSEEDEKESSITSDQEDMVNSDSDSPMTYRPQQHIDIKYHTEVLHSPHLEHYVYRPGVIVQKS</sequence>
<dbReference type="InterPro" id="IPR036638">
    <property type="entry name" value="HLH_DNA-bd_sf"/>
</dbReference>
<dbReference type="AlphaFoldDB" id="A0A6J8ETI7"/>
<evidence type="ECO:0000256" key="6">
    <source>
        <dbReference type="SAM" id="Coils"/>
    </source>
</evidence>
<dbReference type="SUPFAM" id="SSF47459">
    <property type="entry name" value="HLH, helix-loop-helix DNA-binding domain"/>
    <property type="match status" value="1"/>
</dbReference>
<protein>
    <submittedName>
        <fullName evidence="9">TFAP4</fullName>
    </submittedName>
</protein>
<dbReference type="GO" id="GO:0000981">
    <property type="term" value="F:DNA-binding transcription factor activity, RNA polymerase II-specific"/>
    <property type="evidence" value="ECO:0007669"/>
    <property type="project" value="TreeGrafter"/>
</dbReference>
<evidence type="ECO:0000256" key="2">
    <source>
        <dbReference type="ARBA" id="ARBA00023015"/>
    </source>
</evidence>
<dbReference type="SMART" id="SM00353">
    <property type="entry name" value="HLH"/>
    <property type="match status" value="1"/>
</dbReference>
<feature type="coiled-coil region" evidence="6">
    <location>
        <begin position="84"/>
        <end position="111"/>
    </location>
</feature>
<proteinExistence type="predicted"/>
<keyword evidence="5" id="KW-0539">Nucleus</keyword>
<dbReference type="InterPro" id="IPR011598">
    <property type="entry name" value="bHLH_dom"/>
</dbReference>
<comment type="subcellular location">
    <subcellularLocation>
        <location evidence="1">Nucleus</location>
    </subcellularLocation>
</comment>
<dbReference type="InterPro" id="IPR052207">
    <property type="entry name" value="Max-like/E-box_TFs"/>
</dbReference>
<dbReference type="PANTHER" id="PTHR15741:SF27">
    <property type="entry name" value="TRANSCRIPTION FACTOR AP-4"/>
    <property type="match status" value="1"/>
</dbReference>
<evidence type="ECO:0000256" key="5">
    <source>
        <dbReference type="ARBA" id="ARBA00023242"/>
    </source>
</evidence>
<evidence type="ECO:0000256" key="1">
    <source>
        <dbReference type="ARBA" id="ARBA00004123"/>
    </source>
</evidence>
<dbReference type="GO" id="GO:0000978">
    <property type="term" value="F:RNA polymerase II cis-regulatory region sequence-specific DNA binding"/>
    <property type="evidence" value="ECO:0007669"/>
    <property type="project" value="TreeGrafter"/>
</dbReference>
<dbReference type="GO" id="GO:0005634">
    <property type="term" value="C:nucleus"/>
    <property type="evidence" value="ECO:0007669"/>
    <property type="project" value="UniProtKB-SubCell"/>
</dbReference>
<name>A0A6J8ETI7_MYTCO</name>
<feature type="domain" description="BHLH" evidence="8">
    <location>
        <begin position="43"/>
        <end position="94"/>
    </location>
</feature>
<dbReference type="GO" id="GO:0046983">
    <property type="term" value="F:protein dimerization activity"/>
    <property type="evidence" value="ECO:0007669"/>
    <property type="project" value="InterPro"/>
</dbReference>
<feature type="compositionally biased region" description="Basic and acidic residues" evidence="7">
    <location>
        <begin position="237"/>
        <end position="253"/>
    </location>
</feature>
<dbReference type="PANTHER" id="PTHR15741">
    <property type="entry name" value="BASIC HELIX-LOOP-HELIX ZIP TRANSCRIPTION FACTOR"/>
    <property type="match status" value="1"/>
</dbReference>
<dbReference type="Gene3D" id="4.10.280.10">
    <property type="entry name" value="Helix-loop-helix DNA-binding domain"/>
    <property type="match status" value="1"/>
</dbReference>
<keyword evidence="10" id="KW-1185">Reference proteome</keyword>
<reference evidence="9 10" key="1">
    <citation type="submission" date="2020-06" db="EMBL/GenBank/DDBJ databases">
        <authorList>
            <person name="Li R."/>
            <person name="Bekaert M."/>
        </authorList>
    </citation>
    <scope>NUCLEOTIDE SEQUENCE [LARGE SCALE GENOMIC DNA]</scope>
    <source>
        <strain evidence="10">wild</strain>
    </source>
</reference>
<evidence type="ECO:0000256" key="3">
    <source>
        <dbReference type="ARBA" id="ARBA00023125"/>
    </source>
</evidence>
<keyword evidence="4" id="KW-0804">Transcription</keyword>
<evidence type="ECO:0000256" key="4">
    <source>
        <dbReference type="ARBA" id="ARBA00023163"/>
    </source>
</evidence>
<gene>
    <name evidence="9" type="ORF">MCOR_55083</name>
</gene>
<keyword evidence="3" id="KW-0238">DNA-binding</keyword>
<evidence type="ECO:0000313" key="10">
    <source>
        <dbReference type="Proteomes" id="UP000507470"/>
    </source>
</evidence>
<dbReference type="Pfam" id="PF00010">
    <property type="entry name" value="HLH"/>
    <property type="match status" value="1"/>
</dbReference>
<keyword evidence="2" id="KW-0805">Transcription regulation</keyword>
<evidence type="ECO:0000256" key="7">
    <source>
        <dbReference type="SAM" id="MobiDB-lite"/>
    </source>
</evidence>
<dbReference type="CDD" id="cd11419">
    <property type="entry name" value="bHLHzip_TFAP4"/>
    <property type="match status" value="1"/>
</dbReference>
<dbReference type="PROSITE" id="PS50888">
    <property type="entry name" value="BHLH"/>
    <property type="match status" value="1"/>
</dbReference>